<evidence type="ECO:0000313" key="1">
    <source>
        <dbReference type="EMBL" id="EJZ11506.1"/>
    </source>
</evidence>
<dbReference type="PATRIC" id="fig|1194972.3.peg.1146"/>
<gene>
    <name evidence="1" type="ORF">MVAC_05667</name>
</gene>
<protein>
    <recommendedName>
        <fullName evidence="3">AbiEi antitoxin C-terminal domain-containing protein</fullName>
    </recommendedName>
</protein>
<name>K0UXK0_MYCVA</name>
<dbReference type="eggNOG" id="COG2852">
    <property type="taxonomic scope" value="Bacteria"/>
</dbReference>
<evidence type="ECO:0008006" key="3">
    <source>
        <dbReference type="Google" id="ProtNLM"/>
    </source>
</evidence>
<dbReference type="Gene3D" id="3.40.960.10">
    <property type="entry name" value="VSR Endonuclease"/>
    <property type="match status" value="1"/>
</dbReference>
<sequence>MRVTTPVRTAIDLARRYPLDTAVAAVDALARATRLSVGAIEEAAIRYPGRHGVSRALEVLSFVDPGAESPQETWLRLVVVRAEYPRPRSQLPVLNEYGVLIGTVDLGWIEHKIALEYEGKQHRISAEQFEKDIRRYDEMIDLDWTVIRVTSRDSEATVRLRLADAWNRRVRRAG</sequence>
<organism evidence="1 2">
    <name type="scientific">Mycolicibacterium vaccae ATCC 25954</name>
    <dbReference type="NCBI Taxonomy" id="1194972"/>
    <lineage>
        <taxon>Bacteria</taxon>
        <taxon>Bacillati</taxon>
        <taxon>Actinomycetota</taxon>
        <taxon>Actinomycetes</taxon>
        <taxon>Mycobacteriales</taxon>
        <taxon>Mycobacteriaceae</taxon>
        <taxon>Mycolicibacterium</taxon>
    </lineage>
</organism>
<dbReference type="AlphaFoldDB" id="K0UXK0"/>
<dbReference type="EMBL" id="ALQA01000008">
    <property type="protein sequence ID" value="EJZ11506.1"/>
    <property type="molecule type" value="Genomic_DNA"/>
</dbReference>
<reference evidence="1 2" key="1">
    <citation type="journal article" date="2012" name="J. Bacteriol.">
        <title>Complete Genome Sequence of Mycobacterium vaccae Type Strain ATCC 25954.</title>
        <authorList>
            <person name="Ho Y.S."/>
            <person name="Adroub S.A."/>
            <person name="Abadi M."/>
            <person name="Al Alwan B."/>
            <person name="Alkhateeb R."/>
            <person name="Gao G."/>
            <person name="Ragab A."/>
            <person name="Ali S."/>
            <person name="van Soolingen D."/>
            <person name="Bitter W."/>
            <person name="Pain A."/>
            <person name="Abdallah A.M."/>
        </authorList>
    </citation>
    <scope>NUCLEOTIDE SEQUENCE [LARGE SCALE GENOMIC DNA]</scope>
    <source>
        <strain evidence="1 2">ATCC 25954</strain>
    </source>
</reference>
<dbReference type="SUPFAM" id="SSF52980">
    <property type="entry name" value="Restriction endonuclease-like"/>
    <property type="match status" value="1"/>
</dbReference>
<evidence type="ECO:0000313" key="2">
    <source>
        <dbReference type="Proteomes" id="UP000006072"/>
    </source>
</evidence>
<comment type="caution">
    <text evidence="1">The sequence shown here is derived from an EMBL/GenBank/DDBJ whole genome shotgun (WGS) entry which is preliminary data.</text>
</comment>
<keyword evidence="2" id="KW-1185">Reference proteome</keyword>
<accession>K0UXK0</accession>
<proteinExistence type="predicted"/>
<dbReference type="HOGENOM" id="CLU_052626_8_1_11"/>
<dbReference type="InterPro" id="IPR011335">
    <property type="entry name" value="Restrct_endonuc-II-like"/>
</dbReference>
<dbReference type="Proteomes" id="UP000006072">
    <property type="component" value="Unassembled WGS sequence"/>
</dbReference>